<feature type="region of interest" description="Disordered" evidence="1">
    <location>
        <begin position="661"/>
        <end position="710"/>
    </location>
</feature>
<dbReference type="InterPro" id="IPR029016">
    <property type="entry name" value="GAF-like_dom_sf"/>
</dbReference>
<feature type="region of interest" description="Disordered" evidence="1">
    <location>
        <begin position="95"/>
        <end position="128"/>
    </location>
</feature>
<feature type="compositionally biased region" description="Basic and acidic residues" evidence="1">
    <location>
        <begin position="904"/>
        <end position="919"/>
    </location>
</feature>
<dbReference type="Pfam" id="PF00498">
    <property type="entry name" value="FHA"/>
    <property type="match status" value="1"/>
</dbReference>
<dbReference type="EMBL" id="JARBJD010000095">
    <property type="protein sequence ID" value="KAK2953166.1"/>
    <property type="molecule type" value="Genomic_DNA"/>
</dbReference>
<comment type="caution">
    <text evidence="4">The sequence shown here is derived from an EMBL/GenBank/DDBJ whole genome shotgun (WGS) entry which is preliminary data.</text>
</comment>
<feature type="compositionally biased region" description="Basic and acidic residues" evidence="1">
    <location>
        <begin position="586"/>
        <end position="596"/>
    </location>
</feature>
<feature type="compositionally biased region" description="Basic and acidic residues" evidence="1">
    <location>
        <begin position="874"/>
        <end position="895"/>
    </location>
</feature>
<evidence type="ECO:0000313" key="5">
    <source>
        <dbReference type="Proteomes" id="UP001281761"/>
    </source>
</evidence>
<feature type="region of interest" description="Disordered" evidence="1">
    <location>
        <begin position="309"/>
        <end position="336"/>
    </location>
</feature>
<feature type="compositionally biased region" description="Polar residues" evidence="1">
    <location>
        <begin position="325"/>
        <end position="334"/>
    </location>
</feature>
<dbReference type="PROSITE" id="PS50006">
    <property type="entry name" value="FHA_DOMAIN"/>
    <property type="match status" value="1"/>
</dbReference>
<dbReference type="InterPro" id="IPR003018">
    <property type="entry name" value="GAF"/>
</dbReference>
<sequence length="1009" mass="113699">MERSASFEGRDTVRTIGILVYRSDQDQEISYQLRDTRTVIGRSKRCTVKIDVNTISKFHAVIYRHGHKCYIKDCNSSNGTTVNTKPVEVYEVVGPDGRFVQNGKKQSKHSRNKMDPDDKASPGERLTSGDRIALGSCFLTFKTKTEHVSSSSEDPGSKGLPNVRGGVDIKETDLDFKPSNEINDLEILKRDYERLRVTYMFHRSGIDSDLEKMAKKAIDVIFKLLPKAESAAIFLTPEGVDELQAVAFSRNKQSSLGDSSEVPIDKKLIDYARKRKQAVLSDDTRSDEKFNSSISLHTQSHDSALAVPLIGSSSGSTQSTNKSTEFASQQSLNELDSKRNEHGAENGLSVVGALFLASSNQDAFNHKDLSLVSTLAAPIGKAISSQQLLQRMLNEERQHQMLGRFLPAKTIEQFAKKNKKEDAKRQAKKKEDDEMEGKETGSQRGLHPSISLSSSTFRNSSFNAEMSIDHDRHFNDKDQLQGLQHVHRESMEVKHATILFAKLKNVDEFVHSVEHKGVTNATLLFSLLNAFFERGVKIVFEHNGILDKFIDECMMATWGGNILAGDEDSSDESEEEDELSGNLTKSAEKETTDGRENLAKFKVKKTKDQIEQERIEREIRREQRIIQKSPALTTIQAVRAALDVRLAINKWNQERKAHYEKEAEDFQRRKAEADKQRQEYRRRVKEYQAKPKDAPDRGPKPKAPPEPIPAHDISNYSTQNIYMCLPPTPLSVSIGLNTGRTIAGFLGARQRLEWTMVGDDVNLASRLSSLAKTDEIVISESTKQMIDEAEQIRKDKEAAEGKTEFEPEFIVIELAPQRVKGFTDPVRTFVVDYYRDWMNQKKMNEELGLQDGLQDGQQTVPFDTITTLPMQSEEQGRADEEKKSETKIDSTKSSERLSIPSDKSSSKKEDSEKTPKESKPQPTTLEELESRLEADETVAHNDSSHAAPTPSDDNTHRDTESPDPRTRRPDLRRFAIPEDLTFKVKKKKKRSTKERDGKGKDGSKDGGKD</sequence>
<dbReference type="Gene3D" id="3.30.70.1230">
    <property type="entry name" value="Nucleotide cyclase"/>
    <property type="match status" value="1"/>
</dbReference>
<feature type="compositionally biased region" description="Basic and acidic residues" evidence="1">
    <location>
        <begin position="661"/>
        <end position="699"/>
    </location>
</feature>
<dbReference type="PROSITE" id="PS50125">
    <property type="entry name" value="GUANYLATE_CYCLASE_2"/>
    <property type="match status" value="1"/>
</dbReference>
<dbReference type="CDD" id="cd07302">
    <property type="entry name" value="CHD"/>
    <property type="match status" value="1"/>
</dbReference>
<dbReference type="SUPFAM" id="SSF55781">
    <property type="entry name" value="GAF domain-like"/>
    <property type="match status" value="1"/>
</dbReference>
<dbReference type="Gene3D" id="2.60.200.20">
    <property type="match status" value="1"/>
</dbReference>
<dbReference type="PANTHER" id="PTHR43081">
    <property type="entry name" value="ADENYLATE CYCLASE, TERMINAL-DIFFERENTIATION SPECIFIC-RELATED"/>
    <property type="match status" value="1"/>
</dbReference>
<feature type="region of interest" description="Disordered" evidence="1">
    <location>
        <begin position="868"/>
        <end position="1009"/>
    </location>
</feature>
<feature type="region of interest" description="Disordered" evidence="1">
    <location>
        <begin position="415"/>
        <end position="456"/>
    </location>
</feature>
<proteinExistence type="predicted"/>
<dbReference type="InterPro" id="IPR008984">
    <property type="entry name" value="SMAD_FHA_dom_sf"/>
</dbReference>
<feature type="compositionally biased region" description="Basic and acidic residues" evidence="1">
    <location>
        <begin position="993"/>
        <end position="1009"/>
    </location>
</feature>
<keyword evidence="5" id="KW-1185">Reference proteome</keyword>
<dbReference type="Gene3D" id="3.30.450.40">
    <property type="match status" value="1"/>
</dbReference>
<feature type="compositionally biased region" description="Basic and acidic residues" evidence="1">
    <location>
        <begin position="953"/>
        <end position="982"/>
    </location>
</feature>
<dbReference type="PANTHER" id="PTHR43081:SF1">
    <property type="entry name" value="ADENYLATE CYCLASE, TERMINAL-DIFFERENTIATION SPECIFIC"/>
    <property type="match status" value="1"/>
</dbReference>
<dbReference type="InterPro" id="IPR001054">
    <property type="entry name" value="A/G_cyclase"/>
</dbReference>
<dbReference type="SMART" id="SM00065">
    <property type="entry name" value="GAF"/>
    <property type="match status" value="1"/>
</dbReference>
<dbReference type="SUPFAM" id="SSF49879">
    <property type="entry name" value="SMAD/FHA domain"/>
    <property type="match status" value="1"/>
</dbReference>
<dbReference type="SMART" id="SM00240">
    <property type="entry name" value="FHA"/>
    <property type="match status" value="1"/>
</dbReference>
<feature type="domain" description="Guanylate cyclase" evidence="3">
    <location>
        <begin position="729"/>
        <end position="768"/>
    </location>
</feature>
<dbReference type="InterPro" id="IPR000253">
    <property type="entry name" value="FHA_dom"/>
</dbReference>
<dbReference type="InterPro" id="IPR029787">
    <property type="entry name" value="Nucleotide_cyclase"/>
</dbReference>
<accession>A0ABQ9XL64</accession>
<reference evidence="4 5" key="1">
    <citation type="journal article" date="2022" name="bioRxiv">
        <title>Genomics of Preaxostyla Flagellates Illuminates Evolutionary Transitions and the Path Towards Mitochondrial Loss.</title>
        <authorList>
            <person name="Novak L.V.F."/>
            <person name="Treitli S.C."/>
            <person name="Pyrih J."/>
            <person name="Halakuc P."/>
            <person name="Pipaliya S.V."/>
            <person name="Vacek V."/>
            <person name="Brzon O."/>
            <person name="Soukal P."/>
            <person name="Eme L."/>
            <person name="Dacks J.B."/>
            <person name="Karnkowska A."/>
            <person name="Elias M."/>
            <person name="Hampl V."/>
        </authorList>
    </citation>
    <scope>NUCLEOTIDE SEQUENCE [LARGE SCALE GENOMIC DNA]</scope>
    <source>
        <strain evidence="4">NAU3</strain>
        <tissue evidence="4">Gut</tissue>
    </source>
</reference>
<dbReference type="InterPro" id="IPR050697">
    <property type="entry name" value="Adenylyl/Guanylyl_Cyclase_3/4"/>
</dbReference>
<protein>
    <submittedName>
        <fullName evidence="4">Adenylate cyclase</fullName>
    </submittedName>
</protein>
<evidence type="ECO:0000259" key="2">
    <source>
        <dbReference type="PROSITE" id="PS50006"/>
    </source>
</evidence>
<organism evidence="4 5">
    <name type="scientific">Blattamonas nauphoetae</name>
    <dbReference type="NCBI Taxonomy" id="2049346"/>
    <lineage>
        <taxon>Eukaryota</taxon>
        <taxon>Metamonada</taxon>
        <taxon>Preaxostyla</taxon>
        <taxon>Oxymonadida</taxon>
        <taxon>Blattamonas</taxon>
    </lineage>
</organism>
<evidence type="ECO:0000256" key="1">
    <source>
        <dbReference type="SAM" id="MobiDB-lite"/>
    </source>
</evidence>
<dbReference type="Pfam" id="PF00211">
    <property type="entry name" value="Guanylate_cyc"/>
    <property type="match status" value="1"/>
</dbReference>
<dbReference type="SUPFAM" id="SSF55073">
    <property type="entry name" value="Nucleotide cyclase"/>
    <property type="match status" value="1"/>
</dbReference>
<evidence type="ECO:0000259" key="3">
    <source>
        <dbReference type="PROSITE" id="PS50125"/>
    </source>
</evidence>
<feature type="compositionally biased region" description="Basic and acidic residues" evidence="1">
    <location>
        <begin position="928"/>
        <end position="943"/>
    </location>
</feature>
<feature type="compositionally biased region" description="Basic and acidic residues" evidence="1">
    <location>
        <begin position="112"/>
        <end position="122"/>
    </location>
</feature>
<feature type="compositionally biased region" description="Basic residues" evidence="1">
    <location>
        <begin position="983"/>
        <end position="992"/>
    </location>
</feature>
<dbReference type="CDD" id="cd00060">
    <property type="entry name" value="FHA"/>
    <property type="match status" value="1"/>
</dbReference>
<evidence type="ECO:0000313" key="4">
    <source>
        <dbReference type="EMBL" id="KAK2953166.1"/>
    </source>
</evidence>
<feature type="region of interest" description="Disordered" evidence="1">
    <location>
        <begin position="564"/>
        <end position="596"/>
    </location>
</feature>
<gene>
    <name evidence="4" type="ORF">BLNAU_11952</name>
</gene>
<feature type="compositionally biased region" description="Low complexity" evidence="1">
    <location>
        <begin position="312"/>
        <end position="324"/>
    </location>
</feature>
<name>A0ABQ9XL64_9EUKA</name>
<dbReference type="Pfam" id="PF01590">
    <property type="entry name" value="GAF"/>
    <property type="match status" value="1"/>
</dbReference>
<feature type="compositionally biased region" description="Basic and acidic residues" evidence="1">
    <location>
        <begin position="419"/>
        <end position="441"/>
    </location>
</feature>
<feature type="domain" description="FHA" evidence="2">
    <location>
        <begin position="38"/>
        <end position="87"/>
    </location>
</feature>
<dbReference type="Proteomes" id="UP001281761">
    <property type="component" value="Unassembled WGS sequence"/>
</dbReference>
<feature type="compositionally biased region" description="Acidic residues" evidence="1">
    <location>
        <begin position="565"/>
        <end position="579"/>
    </location>
</feature>